<protein>
    <submittedName>
        <fullName evidence="2">Uncharacterized protein</fullName>
    </submittedName>
</protein>
<keyword evidence="3" id="KW-1185">Reference proteome</keyword>
<proteinExistence type="predicted"/>
<dbReference type="AlphaFoldDB" id="A0A448WXV4"/>
<comment type="caution">
    <text evidence="2">The sequence shown here is derived from an EMBL/GenBank/DDBJ whole genome shotgun (WGS) entry which is preliminary data.</text>
</comment>
<feature type="region of interest" description="Disordered" evidence="1">
    <location>
        <begin position="102"/>
        <end position="132"/>
    </location>
</feature>
<sequence>MLSHSPGPINQEPYLCQPYGCPTIQAQANAMQAARGTGLADCLRQTMTKLRRHEDELREDEADFQGVGKTENAREDWKAIAEQGDETTTDTNYSRVAKVRGEEAREWQERGRSGIPGGPYATDKRSCNFTFN</sequence>
<accession>A0A448WXV4</accession>
<feature type="compositionally biased region" description="Basic and acidic residues" evidence="1">
    <location>
        <begin position="102"/>
        <end position="112"/>
    </location>
</feature>
<dbReference type="Proteomes" id="UP000784294">
    <property type="component" value="Unassembled WGS sequence"/>
</dbReference>
<gene>
    <name evidence="2" type="ORF">PXEA_LOCUS16392</name>
</gene>
<feature type="region of interest" description="Disordered" evidence="1">
    <location>
        <begin position="55"/>
        <end position="75"/>
    </location>
</feature>
<dbReference type="EMBL" id="CAAALY010059263">
    <property type="protein sequence ID" value="VEL22952.1"/>
    <property type="molecule type" value="Genomic_DNA"/>
</dbReference>
<organism evidence="2 3">
    <name type="scientific">Protopolystoma xenopodis</name>
    <dbReference type="NCBI Taxonomy" id="117903"/>
    <lineage>
        <taxon>Eukaryota</taxon>
        <taxon>Metazoa</taxon>
        <taxon>Spiralia</taxon>
        <taxon>Lophotrochozoa</taxon>
        <taxon>Platyhelminthes</taxon>
        <taxon>Monogenea</taxon>
        <taxon>Polyopisthocotylea</taxon>
        <taxon>Polystomatidea</taxon>
        <taxon>Polystomatidae</taxon>
        <taxon>Protopolystoma</taxon>
    </lineage>
</organism>
<name>A0A448WXV4_9PLAT</name>
<evidence type="ECO:0000313" key="2">
    <source>
        <dbReference type="EMBL" id="VEL22952.1"/>
    </source>
</evidence>
<evidence type="ECO:0000313" key="3">
    <source>
        <dbReference type="Proteomes" id="UP000784294"/>
    </source>
</evidence>
<evidence type="ECO:0000256" key="1">
    <source>
        <dbReference type="SAM" id="MobiDB-lite"/>
    </source>
</evidence>
<reference evidence="2" key="1">
    <citation type="submission" date="2018-11" db="EMBL/GenBank/DDBJ databases">
        <authorList>
            <consortium name="Pathogen Informatics"/>
        </authorList>
    </citation>
    <scope>NUCLEOTIDE SEQUENCE</scope>
</reference>